<feature type="transmembrane region" description="Helical" evidence="7">
    <location>
        <begin position="163"/>
        <end position="186"/>
    </location>
</feature>
<protein>
    <submittedName>
        <fullName evidence="9">ABC transporter permease subunit</fullName>
    </submittedName>
</protein>
<accession>A0A6L9QWE1</accession>
<dbReference type="CDD" id="cd06261">
    <property type="entry name" value="TM_PBP2"/>
    <property type="match status" value="1"/>
</dbReference>
<dbReference type="GO" id="GO:0005886">
    <property type="term" value="C:plasma membrane"/>
    <property type="evidence" value="ECO:0007669"/>
    <property type="project" value="UniProtKB-SubCell"/>
</dbReference>
<gene>
    <name evidence="9" type="ORF">G3I70_41355</name>
</gene>
<dbReference type="PANTHER" id="PTHR30151:SF25">
    <property type="entry name" value="TAURINE TRANSPORT SYSTEM PERMEASE PROTEIN TAUC"/>
    <property type="match status" value="1"/>
</dbReference>
<dbReference type="GO" id="GO:0055085">
    <property type="term" value="P:transmembrane transport"/>
    <property type="evidence" value="ECO:0007669"/>
    <property type="project" value="InterPro"/>
</dbReference>
<evidence type="ECO:0000256" key="7">
    <source>
        <dbReference type="RuleBase" id="RU363032"/>
    </source>
</evidence>
<evidence type="ECO:0000313" key="10">
    <source>
        <dbReference type="Proteomes" id="UP000475532"/>
    </source>
</evidence>
<dbReference type="InterPro" id="IPR035906">
    <property type="entry name" value="MetI-like_sf"/>
</dbReference>
<dbReference type="PANTHER" id="PTHR30151">
    <property type="entry name" value="ALKANE SULFONATE ABC TRANSPORTER-RELATED, MEMBRANE SUBUNIT"/>
    <property type="match status" value="1"/>
</dbReference>
<evidence type="ECO:0000256" key="3">
    <source>
        <dbReference type="ARBA" id="ARBA00022475"/>
    </source>
</evidence>
<feature type="transmembrane region" description="Helical" evidence="7">
    <location>
        <begin position="52"/>
        <end position="74"/>
    </location>
</feature>
<dbReference type="EMBL" id="JAAGLI010001096">
    <property type="protein sequence ID" value="NEA28903.1"/>
    <property type="molecule type" value="Genomic_DNA"/>
</dbReference>
<keyword evidence="2 7" id="KW-0813">Transport</keyword>
<dbReference type="Gene3D" id="1.10.3720.10">
    <property type="entry name" value="MetI-like"/>
    <property type="match status" value="1"/>
</dbReference>
<proteinExistence type="inferred from homology"/>
<reference evidence="9 10" key="1">
    <citation type="submission" date="2020-01" db="EMBL/GenBank/DDBJ databases">
        <title>Insect and environment-associated Actinomycetes.</title>
        <authorList>
            <person name="Currrie C."/>
            <person name="Chevrette M."/>
            <person name="Carlson C."/>
            <person name="Stubbendieck R."/>
            <person name="Wendt-Pienkowski E."/>
        </authorList>
    </citation>
    <scope>NUCLEOTIDE SEQUENCE [LARGE SCALE GENOMIC DNA]</scope>
    <source>
        <strain evidence="9 10">SID10258</strain>
    </source>
</reference>
<name>A0A6L9QWE1_9ACTN</name>
<feature type="transmembrane region" description="Helical" evidence="7">
    <location>
        <begin position="207"/>
        <end position="225"/>
    </location>
</feature>
<evidence type="ECO:0000256" key="5">
    <source>
        <dbReference type="ARBA" id="ARBA00022989"/>
    </source>
</evidence>
<evidence type="ECO:0000256" key="2">
    <source>
        <dbReference type="ARBA" id="ARBA00022448"/>
    </source>
</evidence>
<feature type="domain" description="ABC transmembrane type-1" evidence="8">
    <location>
        <begin position="45"/>
        <end position="225"/>
    </location>
</feature>
<keyword evidence="4 7" id="KW-0812">Transmembrane</keyword>
<keyword evidence="5 7" id="KW-1133">Transmembrane helix</keyword>
<evidence type="ECO:0000256" key="4">
    <source>
        <dbReference type="ARBA" id="ARBA00022692"/>
    </source>
</evidence>
<dbReference type="AlphaFoldDB" id="A0A6L9QWE1"/>
<dbReference type="GO" id="GO:0010438">
    <property type="term" value="P:cellular response to sulfur starvation"/>
    <property type="evidence" value="ECO:0007669"/>
    <property type="project" value="TreeGrafter"/>
</dbReference>
<keyword evidence="3" id="KW-1003">Cell membrane</keyword>
<dbReference type="PROSITE" id="PS50928">
    <property type="entry name" value="ABC_TM1"/>
    <property type="match status" value="1"/>
</dbReference>
<evidence type="ECO:0000256" key="1">
    <source>
        <dbReference type="ARBA" id="ARBA00004651"/>
    </source>
</evidence>
<evidence type="ECO:0000259" key="8">
    <source>
        <dbReference type="PROSITE" id="PS50928"/>
    </source>
</evidence>
<dbReference type="InterPro" id="IPR000515">
    <property type="entry name" value="MetI-like"/>
</dbReference>
<dbReference type="Pfam" id="PF00528">
    <property type="entry name" value="BPD_transp_1"/>
    <property type="match status" value="1"/>
</dbReference>
<evidence type="ECO:0000313" key="9">
    <source>
        <dbReference type="EMBL" id="NEA28903.1"/>
    </source>
</evidence>
<evidence type="ECO:0000256" key="6">
    <source>
        <dbReference type="ARBA" id="ARBA00023136"/>
    </source>
</evidence>
<organism evidence="9 10">
    <name type="scientific">Actinomadura bangladeshensis</name>
    <dbReference type="NCBI Taxonomy" id="453573"/>
    <lineage>
        <taxon>Bacteria</taxon>
        <taxon>Bacillati</taxon>
        <taxon>Actinomycetota</taxon>
        <taxon>Actinomycetes</taxon>
        <taxon>Streptosporangiales</taxon>
        <taxon>Thermomonosporaceae</taxon>
        <taxon>Actinomadura</taxon>
    </lineage>
</organism>
<comment type="similarity">
    <text evidence="7">Belongs to the binding-protein-dependent transport system permease family.</text>
</comment>
<dbReference type="Proteomes" id="UP000475532">
    <property type="component" value="Unassembled WGS sequence"/>
</dbReference>
<comment type="caution">
    <text evidence="9">The sequence shown here is derived from an EMBL/GenBank/DDBJ whole genome shotgun (WGS) entry which is preliminary data.</text>
</comment>
<dbReference type="SUPFAM" id="SSF161098">
    <property type="entry name" value="MetI-like"/>
    <property type="match status" value="1"/>
</dbReference>
<comment type="subcellular location">
    <subcellularLocation>
        <location evidence="1 7">Cell membrane</location>
        <topology evidence="1 7">Multi-pass membrane protein</topology>
    </subcellularLocation>
</comment>
<keyword evidence="6 7" id="KW-0472">Membrane</keyword>
<sequence>MAVAVLVAELVPRSGLFGDGTLPALSAVLVDLGKGAGTAELWQALGRTLRTWAIGLAAAVAAGIAAGVVIGLVPVLRAVTASTVEFLRPIPSVALIPAVVLVFGTGYESGIVLIVYAGFWQVLIQVMYGVGDIDPVAMETAESYRFGPWAKVRHVVWPTALPFVFTGVRLAASVALVLAITAELVIGTPGIGQQIAVAQSSGVTTRMFALVLLTGVLGVLVNLLFRAAERALLGWHPSVRKAVGGR</sequence>